<reference evidence="3" key="1">
    <citation type="submission" date="2018-05" db="EMBL/GenBank/DDBJ databases">
        <authorList>
            <person name="Lanie J.A."/>
            <person name="Ng W.-L."/>
            <person name="Kazmierczak K.M."/>
            <person name="Andrzejewski T.M."/>
            <person name="Davidsen T.M."/>
            <person name="Wayne K.J."/>
            <person name="Tettelin H."/>
            <person name="Glass J.I."/>
            <person name="Rusch D."/>
            <person name="Podicherti R."/>
            <person name="Tsui H.-C.T."/>
            <person name="Winkler M.E."/>
        </authorList>
    </citation>
    <scope>NUCLEOTIDE SEQUENCE</scope>
</reference>
<evidence type="ECO:0000259" key="2">
    <source>
        <dbReference type="PROSITE" id="PS51819"/>
    </source>
</evidence>
<dbReference type="GO" id="GO:0004493">
    <property type="term" value="F:methylmalonyl-CoA epimerase activity"/>
    <property type="evidence" value="ECO:0007669"/>
    <property type="project" value="TreeGrafter"/>
</dbReference>
<gene>
    <name evidence="3" type="ORF">METZ01_LOCUS325705</name>
</gene>
<dbReference type="AlphaFoldDB" id="A0A382PLM2"/>
<dbReference type="GO" id="GO:0046491">
    <property type="term" value="P:L-methylmalonyl-CoA metabolic process"/>
    <property type="evidence" value="ECO:0007669"/>
    <property type="project" value="TreeGrafter"/>
</dbReference>
<dbReference type="PANTHER" id="PTHR43048:SF3">
    <property type="entry name" value="METHYLMALONYL-COA EPIMERASE, MITOCHONDRIAL"/>
    <property type="match status" value="1"/>
</dbReference>
<dbReference type="EMBL" id="UINC01107461">
    <property type="protein sequence ID" value="SVC72851.1"/>
    <property type="molecule type" value="Genomic_DNA"/>
</dbReference>
<dbReference type="PROSITE" id="PS51819">
    <property type="entry name" value="VOC"/>
    <property type="match status" value="1"/>
</dbReference>
<dbReference type="InterPro" id="IPR051785">
    <property type="entry name" value="MMCE/EMCE_epimerase"/>
</dbReference>
<protein>
    <recommendedName>
        <fullName evidence="2">VOC domain-containing protein</fullName>
    </recommendedName>
</protein>
<accession>A0A382PLM2</accession>
<sequence>MAMNGVDHVVIRVKDFEEAVQTWRDKLGLDLERTAESEPLGIKQAFFPLANGGFIEIVAPLNDESAVGRAVASRGEGLHTLAMEIDDLDATVKDLQSKGVQLIGVGGPQVFIHPKSANGILVQLSPVK</sequence>
<dbReference type="PANTHER" id="PTHR43048">
    <property type="entry name" value="METHYLMALONYL-COA EPIMERASE"/>
    <property type="match status" value="1"/>
</dbReference>
<evidence type="ECO:0000313" key="3">
    <source>
        <dbReference type="EMBL" id="SVC72851.1"/>
    </source>
</evidence>
<proteinExistence type="predicted"/>
<keyword evidence="1" id="KW-0479">Metal-binding</keyword>
<feature type="domain" description="VOC" evidence="2">
    <location>
        <begin position="5"/>
        <end position="128"/>
    </location>
</feature>
<dbReference type="GO" id="GO:0046872">
    <property type="term" value="F:metal ion binding"/>
    <property type="evidence" value="ECO:0007669"/>
    <property type="project" value="UniProtKB-KW"/>
</dbReference>
<evidence type="ECO:0000256" key="1">
    <source>
        <dbReference type="ARBA" id="ARBA00022723"/>
    </source>
</evidence>
<dbReference type="InterPro" id="IPR037523">
    <property type="entry name" value="VOC_core"/>
</dbReference>
<dbReference type="SUPFAM" id="SSF54593">
    <property type="entry name" value="Glyoxalase/Bleomycin resistance protein/Dihydroxybiphenyl dioxygenase"/>
    <property type="match status" value="1"/>
</dbReference>
<name>A0A382PLM2_9ZZZZ</name>
<organism evidence="3">
    <name type="scientific">marine metagenome</name>
    <dbReference type="NCBI Taxonomy" id="408172"/>
    <lineage>
        <taxon>unclassified sequences</taxon>
        <taxon>metagenomes</taxon>
        <taxon>ecological metagenomes</taxon>
    </lineage>
</organism>
<dbReference type="InterPro" id="IPR029068">
    <property type="entry name" value="Glyas_Bleomycin-R_OHBP_Dase"/>
</dbReference>
<dbReference type="Pfam" id="PF13669">
    <property type="entry name" value="Glyoxalase_4"/>
    <property type="match status" value="1"/>
</dbReference>
<dbReference type="Gene3D" id="3.10.180.10">
    <property type="entry name" value="2,3-Dihydroxybiphenyl 1,2-Dioxygenase, domain 1"/>
    <property type="match status" value="1"/>
</dbReference>